<gene>
    <name evidence="3" type="ORF">ACFPJ5_05580</name>
</gene>
<evidence type="ECO:0000313" key="3">
    <source>
        <dbReference type="EMBL" id="MFC5366402.1"/>
    </source>
</evidence>
<feature type="domain" description="Luciferase" evidence="2">
    <location>
        <begin position="64"/>
        <end position="118"/>
    </location>
</feature>
<keyword evidence="4" id="KW-1185">Reference proteome</keyword>
<dbReference type="RefSeq" id="WP_227228251.1">
    <property type="nucleotide sequence ID" value="NZ_JAJCVJ010000001.1"/>
</dbReference>
<dbReference type="AlphaFoldDB" id="A0ABD5R9R1"/>
<feature type="region of interest" description="Disordered" evidence="1">
    <location>
        <begin position="161"/>
        <end position="204"/>
    </location>
</feature>
<dbReference type="InterPro" id="IPR040841">
    <property type="entry name" value="Luciferase_dom"/>
</dbReference>
<evidence type="ECO:0000256" key="1">
    <source>
        <dbReference type="SAM" id="MobiDB-lite"/>
    </source>
</evidence>
<dbReference type="Pfam" id="PF17648">
    <property type="entry name" value="Luciferase"/>
    <property type="match status" value="1"/>
</dbReference>
<name>A0ABD5R9R1_9EURY</name>
<reference evidence="3 4" key="1">
    <citation type="journal article" date="2019" name="Int. J. Syst. Evol. Microbiol.">
        <title>The Global Catalogue of Microorganisms (GCM) 10K type strain sequencing project: providing services to taxonomists for standard genome sequencing and annotation.</title>
        <authorList>
            <consortium name="The Broad Institute Genomics Platform"/>
            <consortium name="The Broad Institute Genome Sequencing Center for Infectious Disease"/>
            <person name="Wu L."/>
            <person name="Ma J."/>
        </authorList>
    </citation>
    <scope>NUCLEOTIDE SEQUENCE [LARGE SCALE GENOMIC DNA]</scope>
    <source>
        <strain evidence="3 4">CGMCC 1.12237</strain>
    </source>
</reference>
<protein>
    <submittedName>
        <fullName evidence="3">Luciferase family protein</fullName>
    </submittedName>
</protein>
<evidence type="ECO:0000313" key="4">
    <source>
        <dbReference type="Proteomes" id="UP001596201"/>
    </source>
</evidence>
<organism evidence="3 4">
    <name type="scientific">Salinirubrum litoreum</name>
    <dbReference type="NCBI Taxonomy" id="1126234"/>
    <lineage>
        <taxon>Archaea</taxon>
        <taxon>Methanobacteriati</taxon>
        <taxon>Methanobacteriota</taxon>
        <taxon>Stenosarchaea group</taxon>
        <taxon>Halobacteria</taxon>
        <taxon>Halobacteriales</taxon>
        <taxon>Haloferacaceae</taxon>
        <taxon>Salinirubrum</taxon>
    </lineage>
</organism>
<feature type="region of interest" description="Disordered" evidence="1">
    <location>
        <begin position="24"/>
        <end position="44"/>
    </location>
</feature>
<comment type="caution">
    <text evidence="3">The sequence shown here is derived from an EMBL/GenBank/DDBJ whole genome shotgun (WGS) entry which is preliminary data.</text>
</comment>
<accession>A0ABD5R9R1</accession>
<feature type="compositionally biased region" description="Basic and acidic residues" evidence="1">
    <location>
        <begin position="161"/>
        <end position="177"/>
    </location>
</feature>
<dbReference type="EMBL" id="JBHSKX010000001">
    <property type="protein sequence ID" value="MFC5366402.1"/>
    <property type="molecule type" value="Genomic_DNA"/>
</dbReference>
<dbReference type="Proteomes" id="UP001596201">
    <property type="component" value="Unassembled WGS sequence"/>
</dbReference>
<evidence type="ECO:0000259" key="2">
    <source>
        <dbReference type="Pfam" id="PF17648"/>
    </source>
</evidence>
<proteinExistence type="predicted"/>
<sequence>MSDEAIDRILRRVATWPGVTITEPGATPTGATLLPEQDGGASTVEPPVEGSLIRIDENVVAGVRADGLLDVPVDRRLRDQLLTEGRADRHPVAPSANRVSYRIGGPADVSGAMWLLRVVHLAHCCRTARLSPSVVSRRTRLLRLSPELARLVHEEERLVHEEERLVREEERPVRADGDAESGDATTSPGAADGRQSVPPRHFRD</sequence>